<evidence type="ECO:0000313" key="2">
    <source>
        <dbReference type="EMBL" id="KAK1804970.1"/>
    </source>
</evidence>
<feature type="compositionally biased region" description="Basic and acidic residues" evidence="1">
    <location>
        <begin position="9"/>
        <end position="24"/>
    </location>
</feature>
<keyword evidence="3" id="KW-1185">Reference proteome</keyword>
<proteinExistence type="predicted"/>
<feature type="region of interest" description="Disordered" evidence="1">
    <location>
        <begin position="1"/>
        <end position="44"/>
    </location>
</feature>
<evidence type="ECO:0008006" key="4">
    <source>
        <dbReference type="Google" id="ProtNLM"/>
    </source>
</evidence>
<evidence type="ECO:0000256" key="1">
    <source>
        <dbReference type="SAM" id="MobiDB-lite"/>
    </source>
</evidence>
<dbReference type="InterPro" id="IPR009728">
    <property type="entry name" value="BAALC"/>
</dbReference>
<dbReference type="GO" id="GO:0005737">
    <property type="term" value="C:cytoplasm"/>
    <property type="evidence" value="ECO:0007669"/>
    <property type="project" value="InterPro"/>
</dbReference>
<dbReference type="Proteomes" id="UP001239994">
    <property type="component" value="Unassembled WGS sequence"/>
</dbReference>
<comment type="caution">
    <text evidence="2">The sequence shown here is derived from an EMBL/GenBank/DDBJ whole genome shotgun (WGS) entry which is preliminary data.</text>
</comment>
<accession>A0AAD8ZUA2</accession>
<dbReference type="PANTHER" id="PTHR14731:SF0">
    <property type="entry name" value="BRAIN AND ACUTE LEUKEMIA CYTOPLASMIC PROTEIN"/>
    <property type="match status" value="1"/>
</dbReference>
<dbReference type="EMBL" id="JAROKS010000003">
    <property type="protein sequence ID" value="KAK1804970.1"/>
    <property type="molecule type" value="Genomic_DNA"/>
</dbReference>
<organism evidence="2 3">
    <name type="scientific">Electrophorus voltai</name>
    <dbReference type="NCBI Taxonomy" id="2609070"/>
    <lineage>
        <taxon>Eukaryota</taxon>
        <taxon>Metazoa</taxon>
        <taxon>Chordata</taxon>
        <taxon>Craniata</taxon>
        <taxon>Vertebrata</taxon>
        <taxon>Euteleostomi</taxon>
        <taxon>Actinopterygii</taxon>
        <taxon>Neopterygii</taxon>
        <taxon>Teleostei</taxon>
        <taxon>Ostariophysi</taxon>
        <taxon>Gymnotiformes</taxon>
        <taxon>Gymnotoidei</taxon>
        <taxon>Gymnotidae</taxon>
        <taxon>Electrophorus</taxon>
    </lineage>
</organism>
<gene>
    <name evidence="2" type="ORF">P4O66_019338</name>
</gene>
<dbReference type="Pfam" id="PF06989">
    <property type="entry name" value="BAALC_N"/>
    <property type="match status" value="1"/>
</dbReference>
<name>A0AAD8ZUA2_9TELE</name>
<dbReference type="AlphaFoldDB" id="A0AAD8ZUA2"/>
<feature type="compositionally biased region" description="Polar residues" evidence="1">
    <location>
        <begin position="25"/>
        <end position="44"/>
    </location>
</feature>
<reference evidence="2" key="1">
    <citation type="submission" date="2023-03" db="EMBL/GenBank/DDBJ databases">
        <title>Electrophorus voltai genome.</title>
        <authorList>
            <person name="Bian C."/>
        </authorList>
    </citation>
    <scope>NUCLEOTIDE SEQUENCE</scope>
    <source>
        <strain evidence="2">CB-2022</strain>
        <tissue evidence="2">Muscle</tissue>
    </source>
</reference>
<evidence type="ECO:0000313" key="3">
    <source>
        <dbReference type="Proteomes" id="UP001239994"/>
    </source>
</evidence>
<sequence length="128" mass="14310">MGCGGSRADAIEPRYQESWTRETESTWLTSTDAETPNGVTSTSVEARPSLSFRERRMVNAGIQCETQPLSSGICTDQQRRSHRSCVEQTNDPKLRLSKEMTVLSKDISPRRDVAVHSVKLCDEHSSTH</sequence>
<dbReference type="PANTHER" id="PTHR14731">
    <property type="entry name" value="BRAIN AND ACUTE LEUKEMIA CYTOPLASMIC PROTEIN"/>
    <property type="match status" value="1"/>
</dbReference>
<protein>
    <recommendedName>
        <fullName evidence="4">BAALC binder of MAP3K1 and KLF4 b</fullName>
    </recommendedName>
</protein>